<evidence type="ECO:0000256" key="2">
    <source>
        <dbReference type="ARBA" id="ARBA00023235"/>
    </source>
</evidence>
<dbReference type="EMBL" id="CP002344">
    <property type="protein sequence ID" value="ADU51207.1"/>
    <property type="molecule type" value="Genomic_DNA"/>
</dbReference>
<organism evidence="6 7">
    <name type="scientific">Thermaerobacter marianensis (strain ATCC 700841 / DSM 12885 / JCM 10246 / 7p75a)</name>
    <dbReference type="NCBI Taxonomy" id="644966"/>
    <lineage>
        <taxon>Bacteria</taxon>
        <taxon>Bacillati</taxon>
        <taxon>Bacillota</taxon>
        <taxon>Clostridia</taxon>
        <taxon>Eubacteriales</taxon>
        <taxon>Clostridiales Family XVII. Incertae Sedis</taxon>
        <taxon>Thermaerobacter</taxon>
    </lineage>
</organism>
<protein>
    <submittedName>
        <fullName evidence="6">Phosphoglycerate mutase</fullName>
    </submittedName>
</protein>
<dbReference type="GO" id="GO:0005737">
    <property type="term" value="C:cytoplasm"/>
    <property type="evidence" value="ECO:0007669"/>
    <property type="project" value="TreeGrafter"/>
</dbReference>
<dbReference type="OrthoDB" id="9781415at2"/>
<sequence length="231" mass="25755">MDLTLYLVRHGETDWNRAGVYQGQQDTDLSPRGRQQVRMLGRRFAGRPLDLVLASDLKRALETAVAVAQSRRPPVPLETDPRLREMFFGQWEGLAVAEIRARFADDYAAYQADPAEGRPTGGETFRELGERAWAAVEERLQRPGLRRLAVVAHGGTVKALLCRLLDLPLAMRTRLRIDNASVTAVELREGRPPVLRYLNDTCHLRRAGSWRAVTRPQAPGGGSRNPADGGR</sequence>
<dbReference type="PANTHER" id="PTHR48100:SF1">
    <property type="entry name" value="HISTIDINE PHOSPHATASE FAMILY PROTEIN-RELATED"/>
    <property type="match status" value="1"/>
</dbReference>
<evidence type="ECO:0000256" key="1">
    <source>
        <dbReference type="ARBA" id="ARBA00023152"/>
    </source>
</evidence>
<dbReference type="Pfam" id="PF00300">
    <property type="entry name" value="His_Phos_1"/>
    <property type="match status" value="1"/>
</dbReference>
<feature type="binding site" evidence="4">
    <location>
        <begin position="9"/>
        <end position="16"/>
    </location>
    <ligand>
        <name>substrate</name>
    </ligand>
</feature>
<dbReference type="SUPFAM" id="SSF53254">
    <property type="entry name" value="Phosphoglycerate mutase-like"/>
    <property type="match status" value="1"/>
</dbReference>
<dbReference type="Gene3D" id="3.40.50.1240">
    <property type="entry name" value="Phosphoglycerate mutase-like"/>
    <property type="match status" value="1"/>
</dbReference>
<dbReference type="PROSITE" id="PS00175">
    <property type="entry name" value="PG_MUTASE"/>
    <property type="match status" value="1"/>
</dbReference>
<dbReference type="KEGG" id="tmr:Tmar_1094"/>
<evidence type="ECO:0000256" key="5">
    <source>
        <dbReference type="SAM" id="MobiDB-lite"/>
    </source>
</evidence>
<keyword evidence="2" id="KW-0413">Isomerase</keyword>
<dbReference type="AlphaFoldDB" id="E6SK66"/>
<dbReference type="eggNOG" id="COG0406">
    <property type="taxonomic scope" value="Bacteria"/>
</dbReference>
<feature type="active site" description="Tele-phosphohistidine intermediate" evidence="3">
    <location>
        <position position="10"/>
    </location>
</feature>
<gene>
    <name evidence="6" type="ordered locus">Tmar_1094</name>
</gene>
<keyword evidence="7" id="KW-1185">Reference proteome</keyword>
<evidence type="ECO:0000256" key="4">
    <source>
        <dbReference type="PIRSR" id="PIRSR613078-2"/>
    </source>
</evidence>
<accession>E6SK66</accession>
<feature type="active site" description="Proton donor/acceptor" evidence="3">
    <location>
        <position position="85"/>
    </location>
</feature>
<feature type="binding site" evidence="4">
    <location>
        <position position="59"/>
    </location>
    <ligand>
        <name>substrate</name>
    </ligand>
</feature>
<reference evidence="7" key="2">
    <citation type="journal article" date="2010" name="Stand. Genomic Sci.">
        <title>Complete genome sequence of Thermaerobacter marianensis type strain (7p75aT).</title>
        <authorList>
            <person name="Han C."/>
            <person name="Gu W."/>
            <person name="Zhang X."/>
            <person name="Lapidus A."/>
            <person name="Nolan M."/>
            <person name="Copeland A."/>
            <person name="Lucas S."/>
            <person name="Glavina Del Rio T."/>
            <person name="Tice H."/>
            <person name="Cheng J."/>
            <person name="Tapia R."/>
            <person name="Goodwin L."/>
            <person name="Pitluck S."/>
            <person name="Pagani I."/>
            <person name="Ivanova N."/>
            <person name="Mavromatis K."/>
            <person name="Mikhailova N."/>
            <person name="Pati A."/>
            <person name="Chen A."/>
            <person name="Palaniappan K."/>
            <person name="Land M."/>
            <person name="Hauser L."/>
            <person name="Chang Y."/>
            <person name="Jeffries C."/>
            <person name="Schneider S."/>
            <person name="Rohde M."/>
            <person name="Goker M."/>
            <person name="Pukall R."/>
            <person name="Woyke T."/>
            <person name="Bristow J."/>
            <person name="Eisen J."/>
            <person name="Markowitz V."/>
            <person name="Hugenholtz P."/>
            <person name="Kyrpides N."/>
            <person name="Klenk H."/>
            <person name="Detter J."/>
        </authorList>
    </citation>
    <scope>NUCLEOTIDE SEQUENCE [LARGE SCALE GENOMIC DNA]</scope>
    <source>
        <strain evidence="7">ATCC 700841 / DSM 12885 / JCM 10246 / 7p75a</strain>
    </source>
</reference>
<dbReference type="InterPro" id="IPR029033">
    <property type="entry name" value="His_PPase_superfam"/>
</dbReference>
<dbReference type="InterPro" id="IPR001345">
    <property type="entry name" value="PG/BPGM_mutase_AS"/>
</dbReference>
<name>E6SK66_THEM7</name>
<proteinExistence type="predicted"/>
<dbReference type="InterPro" id="IPR013078">
    <property type="entry name" value="His_Pase_superF_clade-1"/>
</dbReference>
<evidence type="ECO:0000313" key="7">
    <source>
        <dbReference type="Proteomes" id="UP000008915"/>
    </source>
</evidence>
<dbReference type="HOGENOM" id="CLU_033323_8_4_9"/>
<reference evidence="6 7" key="1">
    <citation type="journal article" date="2010" name="Stand. Genomic Sci.">
        <title>Complete genome sequence of Thermaerobacter marianensis type strain (7p75a).</title>
        <authorList>
            <person name="Han C."/>
            <person name="Gu W."/>
            <person name="Zhang X."/>
            <person name="Lapidus A."/>
            <person name="Nolan M."/>
            <person name="Copeland A."/>
            <person name="Lucas S."/>
            <person name="Del Rio T.G."/>
            <person name="Tice H."/>
            <person name="Cheng J.F."/>
            <person name="Tapia R."/>
            <person name="Goodwin L."/>
            <person name="Pitluck S."/>
            <person name="Pagani I."/>
            <person name="Ivanova N."/>
            <person name="Mavromatis K."/>
            <person name="Mikhailova N."/>
            <person name="Pati A."/>
            <person name="Chen A."/>
            <person name="Palaniappan K."/>
            <person name="Land M."/>
            <person name="Hauser L."/>
            <person name="Chang Y.J."/>
            <person name="Jeffries C.D."/>
            <person name="Schneider S."/>
            <person name="Rohde M."/>
            <person name="Goker M."/>
            <person name="Pukall R."/>
            <person name="Woyke T."/>
            <person name="Bristow J."/>
            <person name="Eisen J.A."/>
            <person name="Markowitz V."/>
            <person name="Hugenholtz P."/>
            <person name="Kyrpides N.C."/>
            <person name="Klenk H.P."/>
            <person name="Detter J.C."/>
        </authorList>
    </citation>
    <scope>NUCLEOTIDE SEQUENCE [LARGE SCALE GENOMIC DNA]</scope>
    <source>
        <strain evidence="7">ATCC 700841 / DSM 12885 / JCM 10246 / 7p75a</strain>
    </source>
</reference>
<dbReference type="InterPro" id="IPR050275">
    <property type="entry name" value="PGM_Phosphatase"/>
</dbReference>
<evidence type="ECO:0000313" key="6">
    <source>
        <dbReference type="EMBL" id="ADU51207.1"/>
    </source>
</evidence>
<dbReference type="Proteomes" id="UP000008915">
    <property type="component" value="Chromosome"/>
</dbReference>
<dbReference type="SMART" id="SM00855">
    <property type="entry name" value="PGAM"/>
    <property type="match status" value="1"/>
</dbReference>
<dbReference type="RefSeq" id="WP_013495512.1">
    <property type="nucleotide sequence ID" value="NC_014831.1"/>
</dbReference>
<evidence type="ECO:0000256" key="3">
    <source>
        <dbReference type="PIRSR" id="PIRSR613078-1"/>
    </source>
</evidence>
<keyword evidence="1" id="KW-0324">Glycolysis</keyword>
<feature type="region of interest" description="Disordered" evidence="5">
    <location>
        <begin position="211"/>
        <end position="231"/>
    </location>
</feature>
<dbReference type="CDD" id="cd07067">
    <property type="entry name" value="HP_PGM_like"/>
    <property type="match status" value="1"/>
</dbReference>
<dbReference type="STRING" id="644966.Tmar_1094"/>
<dbReference type="PANTHER" id="PTHR48100">
    <property type="entry name" value="BROAD-SPECIFICITY PHOSPHATASE YOR283W-RELATED"/>
    <property type="match status" value="1"/>
</dbReference>
<dbReference type="GO" id="GO:0016791">
    <property type="term" value="F:phosphatase activity"/>
    <property type="evidence" value="ECO:0007669"/>
    <property type="project" value="TreeGrafter"/>
</dbReference>